<dbReference type="AlphaFoldDB" id="A0A0D6ZDI3"/>
<gene>
    <name evidence="8" type="ORF">UB32_02115</name>
</gene>
<evidence type="ECO:0000256" key="2">
    <source>
        <dbReference type="ARBA" id="ARBA00007362"/>
    </source>
</evidence>
<protein>
    <submittedName>
        <fullName evidence="8">Transporter</fullName>
    </submittedName>
</protein>
<feature type="domain" description="EamA" evidence="7">
    <location>
        <begin position="159"/>
        <end position="291"/>
    </location>
</feature>
<comment type="similarity">
    <text evidence="2">Belongs to the EamA transporter family.</text>
</comment>
<dbReference type="Pfam" id="PF00892">
    <property type="entry name" value="EamA"/>
    <property type="match status" value="2"/>
</dbReference>
<dbReference type="GO" id="GO:0016020">
    <property type="term" value="C:membrane"/>
    <property type="evidence" value="ECO:0007669"/>
    <property type="project" value="UniProtKB-SubCell"/>
</dbReference>
<feature type="transmembrane region" description="Helical" evidence="6">
    <location>
        <begin position="187"/>
        <end position="208"/>
    </location>
</feature>
<feature type="transmembrane region" description="Helical" evidence="6">
    <location>
        <begin position="34"/>
        <end position="53"/>
    </location>
</feature>
<evidence type="ECO:0000313" key="9">
    <source>
        <dbReference type="Proteomes" id="UP000032512"/>
    </source>
</evidence>
<feature type="transmembrane region" description="Helical" evidence="6">
    <location>
        <begin position="159"/>
        <end position="180"/>
    </location>
</feature>
<feature type="transmembrane region" description="Helical" evidence="6">
    <location>
        <begin position="132"/>
        <end position="153"/>
    </location>
</feature>
<comment type="subcellular location">
    <subcellularLocation>
        <location evidence="1">Endomembrane system</location>
        <topology evidence="1">Multi-pass membrane protein</topology>
    </subcellularLocation>
</comment>
<evidence type="ECO:0000313" key="8">
    <source>
        <dbReference type="EMBL" id="KIY23607.1"/>
    </source>
</evidence>
<dbReference type="OrthoDB" id="9810818at2"/>
<feature type="transmembrane region" description="Helical" evidence="6">
    <location>
        <begin position="73"/>
        <end position="94"/>
    </location>
</feature>
<evidence type="ECO:0000256" key="4">
    <source>
        <dbReference type="ARBA" id="ARBA00022989"/>
    </source>
</evidence>
<evidence type="ECO:0000256" key="5">
    <source>
        <dbReference type="ARBA" id="ARBA00023136"/>
    </source>
</evidence>
<dbReference type="InterPro" id="IPR037185">
    <property type="entry name" value="EmrE-like"/>
</dbReference>
<evidence type="ECO:0000256" key="6">
    <source>
        <dbReference type="SAM" id="Phobius"/>
    </source>
</evidence>
<organism evidence="8 9">
    <name type="scientific">Mesobacillus subterraneus</name>
    <dbReference type="NCBI Taxonomy" id="285983"/>
    <lineage>
        <taxon>Bacteria</taxon>
        <taxon>Bacillati</taxon>
        <taxon>Bacillota</taxon>
        <taxon>Bacilli</taxon>
        <taxon>Bacillales</taxon>
        <taxon>Bacillaceae</taxon>
        <taxon>Mesobacillus</taxon>
    </lineage>
</organism>
<reference evidence="8 9" key="1">
    <citation type="submission" date="2015-01" db="EMBL/GenBank/DDBJ databases">
        <title>Draft genome sequences of the supercritical CO2 tolerant bacteria Bacillus subterraneus MITOT1 and Bacillus cereus MIT0214.</title>
        <authorList>
            <person name="Peet K.C."/>
            <person name="Thompson J.R."/>
        </authorList>
    </citation>
    <scope>NUCLEOTIDE SEQUENCE [LARGE SCALE GENOMIC DNA]</scope>
    <source>
        <strain evidence="8 9">MITOT1</strain>
    </source>
</reference>
<dbReference type="Gene3D" id="1.10.3730.20">
    <property type="match status" value="1"/>
</dbReference>
<sequence length="314" mass="35208">MNRRKGIFLVITGAIFWGIGGTVAKKLFDEYQIDVNWLVTTRLLIAGFLLLAIQFFRADRSQIFDVWKNRQTAFHFIIFGLVGMLSVQYTYMASIEHGNAAVATLLQYLAPVMIIVYLLLRKLTVFTRTDMWTVTLALLGSFFLLTNGSVSQLSVPATAIVWGVLSGIALAFYTLYAVPLLKQYDSLVVVGWAMIIGGFALGFIHPPWQIDIETLDLEAYLYLIFVILFGTMVAFWFYIESLQSLQPKESSLLGSMEPLAAVLTTVFWLKEPFGIFQWLGVLCIIGMIFLLAINKGSTSQDPPTINEKPLITES</sequence>
<dbReference type="PANTHER" id="PTHR32322">
    <property type="entry name" value="INNER MEMBRANE TRANSPORTER"/>
    <property type="match status" value="1"/>
</dbReference>
<dbReference type="InterPro" id="IPR050638">
    <property type="entry name" value="AA-Vitamin_Transporters"/>
</dbReference>
<keyword evidence="3 6" id="KW-0812">Transmembrane</keyword>
<dbReference type="RefSeq" id="WP_044390816.1">
    <property type="nucleotide sequence ID" value="NZ_JXIQ01000015.1"/>
</dbReference>
<dbReference type="Proteomes" id="UP000032512">
    <property type="component" value="Unassembled WGS sequence"/>
</dbReference>
<keyword evidence="9" id="KW-1185">Reference proteome</keyword>
<comment type="caution">
    <text evidence="8">The sequence shown here is derived from an EMBL/GenBank/DDBJ whole genome shotgun (WGS) entry which is preliminary data.</text>
</comment>
<feature type="transmembrane region" description="Helical" evidence="6">
    <location>
        <begin position="220"/>
        <end position="239"/>
    </location>
</feature>
<dbReference type="PANTHER" id="PTHR32322:SF2">
    <property type="entry name" value="EAMA DOMAIN-CONTAINING PROTEIN"/>
    <property type="match status" value="1"/>
</dbReference>
<dbReference type="PATRIC" id="fig|285983.3.peg.1865"/>
<keyword evidence="4 6" id="KW-1133">Transmembrane helix</keyword>
<evidence type="ECO:0000256" key="1">
    <source>
        <dbReference type="ARBA" id="ARBA00004127"/>
    </source>
</evidence>
<evidence type="ECO:0000259" key="7">
    <source>
        <dbReference type="Pfam" id="PF00892"/>
    </source>
</evidence>
<keyword evidence="5 6" id="KW-0472">Membrane</keyword>
<dbReference type="SUPFAM" id="SSF103481">
    <property type="entry name" value="Multidrug resistance efflux transporter EmrE"/>
    <property type="match status" value="2"/>
</dbReference>
<feature type="transmembrane region" description="Helical" evidence="6">
    <location>
        <begin position="251"/>
        <end position="269"/>
    </location>
</feature>
<feature type="transmembrane region" description="Helical" evidence="6">
    <location>
        <begin position="100"/>
        <end position="120"/>
    </location>
</feature>
<evidence type="ECO:0000256" key="3">
    <source>
        <dbReference type="ARBA" id="ARBA00022692"/>
    </source>
</evidence>
<feature type="transmembrane region" description="Helical" evidence="6">
    <location>
        <begin position="275"/>
        <end position="293"/>
    </location>
</feature>
<proteinExistence type="inferred from homology"/>
<dbReference type="EMBL" id="JXIQ01000015">
    <property type="protein sequence ID" value="KIY23607.1"/>
    <property type="molecule type" value="Genomic_DNA"/>
</dbReference>
<name>A0A0D6ZDI3_9BACI</name>
<dbReference type="InterPro" id="IPR000620">
    <property type="entry name" value="EamA_dom"/>
</dbReference>
<feature type="domain" description="EamA" evidence="7">
    <location>
        <begin position="5"/>
        <end position="145"/>
    </location>
</feature>
<accession>A0A0D6ZDI3</accession>